<dbReference type="AlphaFoldDB" id="A0A644X4C6"/>
<sequence>MTFTTILQYLLLALLAVVTLFNFYSLTVGKKKRNQAKINYQQTLSALERKAFELMKQKNLKFDVKQGYINDLNDGILLTFDTTHKTVAVVLKDAEYLFGYDEFISCTQHYETLENNKISNITVEIETKDSIISLLFGSKAWKPNSYLGKFLISDSREFCTLLERYCLEKGSNSPSADQ</sequence>
<reference evidence="2" key="1">
    <citation type="submission" date="2019-08" db="EMBL/GenBank/DDBJ databases">
        <authorList>
            <person name="Kucharzyk K."/>
            <person name="Murdoch R.W."/>
            <person name="Higgins S."/>
            <person name="Loffler F."/>
        </authorList>
    </citation>
    <scope>NUCLEOTIDE SEQUENCE</scope>
</reference>
<gene>
    <name evidence="2" type="ORF">SDC9_57226</name>
</gene>
<keyword evidence="1" id="KW-0472">Membrane</keyword>
<accession>A0A644X4C6</accession>
<dbReference type="EMBL" id="VSSQ01001754">
    <property type="protein sequence ID" value="MPM10889.1"/>
    <property type="molecule type" value="Genomic_DNA"/>
</dbReference>
<evidence type="ECO:0000256" key="1">
    <source>
        <dbReference type="SAM" id="Phobius"/>
    </source>
</evidence>
<evidence type="ECO:0000313" key="2">
    <source>
        <dbReference type="EMBL" id="MPM10889.1"/>
    </source>
</evidence>
<keyword evidence="1" id="KW-0812">Transmembrane</keyword>
<protein>
    <submittedName>
        <fullName evidence="2">Uncharacterized protein</fullName>
    </submittedName>
</protein>
<keyword evidence="1" id="KW-1133">Transmembrane helix</keyword>
<name>A0A644X4C6_9ZZZZ</name>
<proteinExistence type="predicted"/>
<comment type="caution">
    <text evidence="2">The sequence shown here is derived from an EMBL/GenBank/DDBJ whole genome shotgun (WGS) entry which is preliminary data.</text>
</comment>
<organism evidence="2">
    <name type="scientific">bioreactor metagenome</name>
    <dbReference type="NCBI Taxonomy" id="1076179"/>
    <lineage>
        <taxon>unclassified sequences</taxon>
        <taxon>metagenomes</taxon>
        <taxon>ecological metagenomes</taxon>
    </lineage>
</organism>
<feature type="transmembrane region" description="Helical" evidence="1">
    <location>
        <begin position="6"/>
        <end position="27"/>
    </location>
</feature>